<protein>
    <submittedName>
        <fullName evidence="1">Uncharacterized protein</fullName>
    </submittedName>
</protein>
<organism evidence="1 2">
    <name type="scientific">Weissella ceti</name>
    <dbReference type="NCBI Taxonomy" id="759620"/>
    <lineage>
        <taxon>Bacteria</taxon>
        <taxon>Bacillati</taxon>
        <taxon>Bacillota</taxon>
        <taxon>Bacilli</taxon>
        <taxon>Lactobacillales</taxon>
        <taxon>Lactobacillaceae</taxon>
        <taxon>Weissella</taxon>
    </lineage>
</organism>
<comment type="caution">
    <text evidence="1">The sequence shown here is derived from an EMBL/GenBank/DDBJ whole genome shotgun (WGS) entry which is preliminary data.</text>
</comment>
<keyword evidence="2" id="KW-1185">Reference proteome</keyword>
<dbReference type="RefSeq" id="WP_213408032.1">
    <property type="nucleotide sequence ID" value="NZ_CP074441.1"/>
</dbReference>
<sequence length="88" mass="10734">MLTKPFLRQGKTDEVFRQEVLDFMQQLERHGRFKLFKYYKDPNKPHKEWPRHTMTYVDRNAAYREVMNSVLVDVQCISVTWGEPHEFD</sequence>
<gene>
    <name evidence="1" type="ORF">OIT44_04200</name>
</gene>
<dbReference type="Proteomes" id="UP001526225">
    <property type="component" value="Unassembled WGS sequence"/>
</dbReference>
<name>A0ABT3E4F5_9LACO</name>
<evidence type="ECO:0000313" key="2">
    <source>
        <dbReference type="Proteomes" id="UP001526225"/>
    </source>
</evidence>
<evidence type="ECO:0000313" key="1">
    <source>
        <dbReference type="EMBL" id="MCW0953277.1"/>
    </source>
</evidence>
<reference evidence="1 2" key="1">
    <citation type="submission" date="2022-10" db="EMBL/GenBank/DDBJ databases">
        <title>Weissella fermenti sp. nov., isolated from fermented cabbage.</title>
        <authorList>
            <person name="Lee J.K."/>
            <person name="Baek J.H."/>
            <person name="Choi D.G."/>
            <person name="Kim J.M."/>
            <person name="Jeon C.O."/>
        </authorList>
    </citation>
    <scope>NUCLEOTIDE SEQUENCE [LARGE SCALE GENOMIC DNA]</scope>
    <source>
        <strain evidence="1 2">KACC 18534</strain>
    </source>
</reference>
<proteinExistence type="predicted"/>
<dbReference type="EMBL" id="JAOZFE010000003">
    <property type="protein sequence ID" value="MCW0953277.1"/>
    <property type="molecule type" value="Genomic_DNA"/>
</dbReference>
<accession>A0ABT3E4F5</accession>